<dbReference type="RefSeq" id="WP_207671507.1">
    <property type="nucleotide sequence ID" value="NZ_JAFREM010000001.1"/>
</dbReference>
<protein>
    <recommendedName>
        <fullName evidence="1">DUF6434 domain-containing protein</fullName>
    </recommendedName>
</protein>
<name>A0ABS3L708_9ENTE</name>
<organism evidence="2 3">
    <name type="scientific">Candidatus Enterococcus moelleringii</name>
    <dbReference type="NCBI Taxonomy" id="2815325"/>
    <lineage>
        <taxon>Bacteria</taxon>
        <taxon>Bacillati</taxon>
        <taxon>Bacillota</taxon>
        <taxon>Bacilli</taxon>
        <taxon>Lactobacillales</taxon>
        <taxon>Enterococcaceae</taxon>
        <taxon>Enterococcus</taxon>
    </lineage>
</organism>
<comment type="caution">
    <text evidence="2">The sequence shown here is derived from an EMBL/GenBank/DDBJ whole genome shotgun (WGS) entry which is preliminary data.</text>
</comment>
<feature type="domain" description="DUF6434" evidence="1">
    <location>
        <begin position="71"/>
        <end position="125"/>
    </location>
</feature>
<evidence type="ECO:0000259" key="1">
    <source>
        <dbReference type="Pfam" id="PF20026"/>
    </source>
</evidence>
<evidence type="ECO:0000313" key="2">
    <source>
        <dbReference type="EMBL" id="MBO1304561.1"/>
    </source>
</evidence>
<reference evidence="2 3" key="1">
    <citation type="submission" date="2021-03" db="EMBL/GenBank/DDBJ databases">
        <title>Enterococcal diversity collection.</title>
        <authorList>
            <person name="Gilmore M.S."/>
            <person name="Schwartzman J."/>
            <person name="Van Tyne D."/>
            <person name="Martin M."/>
            <person name="Earl A.M."/>
            <person name="Manson A.L."/>
            <person name="Straub T."/>
            <person name="Salamzade R."/>
            <person name="Saavedra J."/>
            <person name="Lebreton F."/>
            <person name="Prichula J."/>
            <person name="Schaufler K."/>
            <person name="Gaca A."/>
            <person name="Sgardioli B."/>
            <person name="Wagenaar J."/>
            <person name="Strong T."/>
        </authorList>
    </citation>
    <scope>NUCLEOTIDE SEQUENCE [LARGE SCALE GENOMIC DNA]</scope>
    <source>
        <strain evidence="2 3">669A</strain>
    </source>
</reference>
<dbReference type="Proteomes" id="UP000664601">
    <property type="component" value="Unassembled WGS sequence"/>
</dbReference>
<dbReference type="InterPro" id="IPR045492">
    <property type="entry name" value="DUF6434"/>
</dbReference>
<dbReference type="Pfam" id="PF18953">
    <property type="entry name" value="SAP_new25"/>
    <property type="match status" value="1"/>
</dbReference>
<accession>A0ABS3L708</accession>
<sequence length="192" mass="22297">MKRSELTNQLTEDTFHQFYYLKEELVSFCRQEQLQTTGSKQELTQRISHYLATGERKITKKTTRKNTRVAIALNTPIEADLVCSEIHRAFFKKHLGQQFSFNVAFQNWLKANTGKTYQEALLAYQAILEEKKKRPTTIGQQFEYNTYIRAFFTANQGRKLPEAIACWKYKKAQAGPNVYEPADLAVLSREGE</sequence>
<dbReference type="Pfam" id="PF20026">
    <property type="entry name" value="DUF6434"/>
    <property type="match status" value="1"/>
</dbReference>
<proteinExistence type="predicted"/>
<evidence type="ECO:0000313" key="3">
    <source>
        <dbReference type="Proteomes" id="UP000664601"/>
    </source>
</evidence>
<keyword evidence="3" id="KW-1185">Reference proteome</keyword>
<gene>
    <name evidence="2" type="ORF">JZO70_00190</name>
</gene>
<dbReference type="EMBL" id="JAFREM010000001">
    <property type="protein sequence ID" value="MBO1304561.1"/>
    <property type="molecule type" value="Genomic_DNA"/>
</dbReference>